<organism evidence="1">
    <name type="scientific">Anguilla anguilla</name>
    <name type="common">European freshwater eel</name>
    <name type="synonym">Muraena anguilla</name>
    <dbReference type="NCBI Taxonomy" id="7936"/>
    <lineage>
        <taxon>Eukaryota</taxon>
        <taxon>Metazoa</taxon>
        <taxon>Chordata</taxon>
        <taxon>Craniata</taxon>
        <taxon>Vertebrata</taxon>
        <taxon>Euteleostomi</taxon>
        <taxon>Actinopterygii</taxon>
        <taxon>Neopterygii</taxon>
        <taxon>Teleostei</taxon>
        <taxon>Anguilliformes</taxon>
        <taxon>Anguillidae</taxon>
        <taxon>Anguilla</taxon>
    </lineage>
</organism>
<reference evidence="1" key="2">
    <citation type="journal article" date="2015" name="Fish Shellfish Immunol.">
        <title>Early steps in the European eel (Anguilla anguilla)-Vibrio vulnificus interaction in the gills: Role of the RtxA13 toxin.</title>
        <authorList>
            <person name="Callol A."/>
            <person name="Pajuelo D."/>
            <person name="Ebbesson L."/>
            <person name="Teles M."/>
            <person name="MacKenzie S."/>
            <person name="Amaro C."/>
        </authorList>
    </citation>
    <scope>NUCLEOTIDE SEQUENCE</scope>
</reference>
<accession>A0A0E9XQ91</accession>
<dbReference type="EMBL" id="GBXM01004724">
    <property type="protein sequence ID" value="JAI03854.1"/>
    <property type="molecule type" value="Transcribed_RNA"/>
</dbReference>
<sequence>MHKAWLTRPVKGYSVLPFLLWEHYFNHQINSTFVQIINISQLCFFMFQGGKSR</sequence>
<protein>
    <submittedName>
        <fullName evidence="1">Uncharacterized protein</fullName>
    </submittedName>
</protein>
<reference evidence="1" key="1">
    <citation type="submission" date="2014-11" db="EMBL/GenBank/DDBJ databases">
        <authorList>
            <person name="Amaro Gonzalez C."/>
        </authorList>
    </citation>
    <scope>NUCLEOTIDE SEQUENCE</scope>
</reference>
<evidence type="ECO:0000313" key="1">
    <source>
        <dbReference type="EMBL" id="JAI03854.1"/>
    </source>
</evidence>
<proteinExistence type="predicted"/>
<name>A0A0E9XQ91_ANGAN</name>
<dbReference type="AlphaFoldDB" id="A0A0E9XQ91"/>